<reference evidence="6" key="2">
    <citation type="submission" date="2025-09" db="UniProtKB">
        <authorList>
            <consortium name="Ensembl"/>
        </authorList>
    </citation>
    <scope>IDENTIFICATION</scope>
</reference>
<evidence type="ECO:0000313" key="6">
    <source>
        <dbReference type="Ensembl" id="ENSCWAP00000010083.1"/>
    </source>
</evidence>
<dbReference type="PANTHER" id="PTHR12015">
    <property type="entry name" value="SMALL INDUCIBLE CYTOKINE A"/>
    <property type="match status" value="1"/>
</dbReference>
<evidence type="ECO:0000256" key="4">
    <source>
        <dbReference type="RuleBase" id="RU361150"/>
    </source>
</evidence>
<dbReference type="PANTHER" id="PTHR12015:SF180">
    <property type="entry name" value="C-C MOTIF CHEMOKINE"/>
    <property type="match status" value="1"/>
</dbReference>
<dbReference type="InterPro" id="IPR036048">
    <property type="entry name" value="Interleukin_8-like_sf"/>
</dbReference>
<dbReference type="GO" id="GO:0030335">
    <property type="term" value="P:positive regulation of cell migration"/>
    <property type="evidence" value="ECO:0007669"/>
    <property type="project" value="TreeGrafter"/>
</dbReference>
<dbReference type="Ensembl" id="ENSCWAT00000010958.1">
    <property type="protein sequence ID" value="ENSCWAP00000010083.1"/>
    <property type="gene ID" value="ENSCWAG00000007820.1"/>
</dbReference>
<protein>
    <recommendedName>
        <fullName evidence="4">C-C motif chemokine</fullName>
    </recommendedName>
</protein>
<dbReference type="GO" id="GO:0006954">
    <property type="term" value="P:inflammatory response"/>
    <property type="evidence" value="ECO:0007669"/>
    <property type="project" value="TreeGrafter"/>
</dbReference>
<keyword evidence="7" id="KW-1185">Reference proteome</keyword>
<keyword evidence="3" id="KW-1015">Disulfide bond</keyword>
<evidence type="ECO:0000313" key="7">
    <source>
        <dbReference type="Proteomes" id="UP000694540"/>
    </source>
</evidence>
<reference evidence="6" key="1">
    <citation type="submission" date="2025-08" db="UniProtKB">
        <authorList>
            <consortium name="Ensembl"/>
        </authorList>
    </citation>
    <scope>IDENTIFICATION</scope>
</reference>
<dbReference type="Proteomes" id="UP000694540">
    <property type="component" value="Unplaced"/>
</dbReference>
<dbReference type="SUPFAM" id="SSF54117">
    <property type="entry name" value="Interleukin 8-like chemokines"/>
    <property type="match status" value="1"/>
</dbReference>
<dbReference type="Pfam" id="PF00048">
    <property type="entry name" value="IL8"/>
    <property type="match status" value="1"/>
</dbReference>
<keyword evidence="4" id="KW-0964">Secreted</keyword>
<dbReference type="GO" id="GO:0048020">
    <property type="term" value="F:CCR chemokine receptor binding"/>
    <property type="evidence" value="ECO:0007669"/>
    <property type="project" value="TreeGrafter"/>
</dbReference>
<dbReference type="AlphaFoldDB" id="A0A8C3W951"/>
<comment type="similarity">
    <text evidence="1 4">Belongs to the intercrine beta (chemokine CC) family.</text>
</comment>
<dbReference type="PROSITE" id="PS00472">
    <property type="entry name" value="SMALL_CYTOKINES_CC"/>
    <property type="match status" value="1"/>
</dbReference>
<proteinExistence type="inferred from homology"/>
<evidence type="ECO:0000259" key="5">
    <source>
        <dbReference type="SMART" id="SM00199"/>
    </source>
</evidence>
<dbReference type="GO" id="GO:0070098">
    <property type="term" value="P:chemokine-mediated signaling pathway"/>
    <property type="evidence" value="ECO:0007669"/>
    <property type="project" value="TreeGrafter"/>
</dbReference>
<organism evidence="6 7">
    <name type="scientific">Catagonus wagneri</name>
    <name type="common">Chacoan peccary</name>
    <dbReference type="NCBI Taxonomy" id="51154"/>
    <lineage>
        <taxon>Eukaryota</taxon>
        <taxon>Metazoa</taxon>
        <taxon>Chordata</taxon>
        <taxon>Craniata</taxon>
        <taxon>Vertebrata</taxon>
        <taxon>Euteleostomi</taxon>
        <taxon>Mammalia</taxon>
        <taxon>Eutheria</taxon>
        <taxon>Laurasiatheria</taxon>
        <taxon>Artiodactyla</taxon>
        <taxon>Suina</taxon>
        <taxon>Tayassuidae</taxon>
        <taxon>Catagonus</taxon>
    </lineage>
</organism>
<dbReference type="GeneTree" id="ENSGT01100000263482"/>
<name>A0A8C3W951_9CETA</name>
<dbReference type="GO" id="GO:0005615">
    <property type="term" value="C:extracellular space"/>
    <property type="evidence" value="ECO:0007669"/>
    <property type="project" value="UniProtKB-KW"/>
</dbReference>
<accession>A0A8C3W951</accession>
<dbReference type="InterPro" id="IPR039809">
    <property type="entry name" value="Chemokine_b/g/d"/>
</dbReference>
<evidence type="ECO:0000256" key="1">
    <source>
        <dbReference type="ARBA" id="ARBA00010868"/>
    </source>
</evidence>
<evidence type="ECO:0000256" key="3">
    <source>
        <dbReference type="ARBA" id="ARBA00023157"/>
    </source>
</evidence>
<comment type="subcellular location">
    <subcellularLocation>
        <location evidence="4">Secreted</location>
    </subcellularLocation>
</comment>
<keyword evidence="4" id="KW-0145">Chemotaxis</keyword>
<feature type="domain" description="Chemokine interleukin-8-like" evidence="5">
    <location>
        <begin position="31"/>
        <end position="89"/>
    </location>
</feature>
<dbReference type="InterPro" id="IPR000827">
    <property type="entry name" value="Chemokine_CC_CS"/>
</dbReference>
<dbReference type="SMART" id="SM00199">
    <property type="entry name" value="SCY"/>
    <property type="match status" value="1"/>
</dbReference>
<dbReference type="GO" id="GO:0008009">
    <property type="term" value="F:chemokine activity"/>
    <property type="evidence" value="ECO:0007669"/>
    <property type="project" value="InterPro"/>
</dbReference>
<dbReference type="CDD" id="cd00272">
    <property type="entry name" value="Chemokine_CC"/>
    <property type="match status" value="1"/>
</dbReference>
<dbReference type="FunFam" id="2.40.50.40:FF:000002">
    <property type="entry name" value="C-C motif chemokine"/>
    <property type="match status" value="1"/>
</dbReference>
<dbReference type="Gene3D" id="2.40.50.40">
    <property type="match status" value="1"/>
</dbReference>
<sequence length="93" mass="10146">PGGPGAALAVLLPTEAFSSHICFAASNAIIPAECCLIYATRRIPRKFVDDYYETSSSCSKPGIIFHTKRGRKVCADPKEPWVQEYITVLELSA</sequence>
<evidence type="ECO:0000256" key="2">
    <source>
        <dbReference type="ARBA" id="ARBA00022514"/>
    </source>
</evidence>
<dbReference type="InterPro" id="IPR001811">
    <property type="entry name" value="Chemokine_IL8-like_dom"/>
</dbReference>
<dbReference type="GO" id="GO:0061844">
    <property type="term" value="P:antimicrobial humoral immune response mediated by antimicrobial peptide"/>
    <property type="evidence" value="ECO:0007669"/>
    <property type="project" value="TreeGrafter"/>
</dbReference>
<keyword evidence="2 4" id="KW-0202">Cytokine</keyword>